<dbReference type="AlphaFoldDB" id="A0A1I1JEB8"/>
<organism evidence="2 3">
    <name type="scientific">Devosia psychrophila</name>
    <dbReference type="NCBI Taxonomy" id="728005"/>
    <lineage>
        <taxon>Bacteria</taxon>
        <taxon>Pseudomonadati</taxon>
        <taxon>Pseudomonadota</taxon>
        <taxon>Alphaproteobacteria</taxon>
        <taxon>Hyphomicrobiales</taxon>
        <taxon>Devosiaceae</taxon>
        <taxon>Devosia</taxon>
    </lineage>
</organism>
<protein>
    <recommendedName>
        <fullName evidence="4">Flagellin N-terminal domain-containing protein</fullName>
    </recommendedName>
</protein>
<dbReference type="Proteomes" id="UP000182258">
    <property type="component" value="Unassembled WGS sequence"/>
</dbReference>
<proteinExistence type="predicted"/>
<accession>A0A1I1JEB8</accession>
<name>A0A1I1JEB8_9HYPH</name>
<dbReference type="STRING" id="728005.SAMN04488059_105177"/>
<dbReference type="EMBL" id="FOMB01000005">
    <property type="protein sequence ID" value="SFC46884.1"/>
    <property type="molecule type" value="Genomic_DNA"/>
</dbReference>
<evidence type="ECO:0000313" key="3">
    <source>
        <dbReference type="Proteomes" id="UP000182258"/>
    </source>
</evidence>
<reference evidence="2 3" key="1">
    <citation type="submission" date="2016-10" db="EMBL/GenBank/DDBJ databases">
        <authorList>
            <person name="de Groot N.N."/>
        </authorList>
    </citation>
    <scope>NUCLEOTIDE SEQUENCE [LARGE SCALE GENOMIC DNA]</scope>
    <source>
        <strain evidence="2 3">CGMCC 1.10210</strain>
    </source>
</reference>
<feature type="coiled-coil region" evidence="1">
    <location>
        <begin position="80"/>
        <end position="107"/>
    </location>
</feature>
<evidence type="ECO:0000256" key="1">
    <source>
        <dbReference type="SAM" id="Coils"/>
    </source>
</evidence>
<evidence type="ECO:0008006" key="4">
    <source>
        <dbReference type="Google" id="ProtNLM"/>
    </source>
</evidence>
<evidence type="ECO:0000313" key="2">
    <source>
        <dbReference type="EMBL" id="SFC46884.1"/>
    </source>
</evidence>
<sequence>MVLLSLRPRAFRARNPGRDAETDEARLGTISNAISMALNDARRERDGLGQRMNLYYAQAATMLDNSAEYGKRDRIDEAAIGSAENSAARARQRVAQLDSQILRLEEVLAQVGSSFSSKAEPGEGVA</sequence>
<gene>
    <name evidence="2" type="ORF">SAMN04488059_105177</name>
</gene>
<dbReference type="OrthoDB" id="8139499at2"/>
<keyword evidence="1" id="KW-0175">Coiled coil</keyword>
<dbReference type="RefSeq" id="WP_052952639.1">
    <property type="nucleotide sequence ID" value="NZ_FOMB01000005.1"/>
</dbReference>